<sequence>MDECRSILAAQAERNDHRHVMESEKVLGRSLDRVIDSAKQEEIAKR</sequence>
<accession>A0A0D0V9N3</accession>
<protein>
    <submittedName>
        <fullName evidence="1">Unplaced genomic scaffold supercont1.34, whole genome shotgun sequence</fullName>
    </submittedName>
</protein>
<proteinExistence type="predicted"/>
<evidence type="ECO:0000313" key="1">
    <source>
        <dbReference type="EMBL" id="KIR44256.1"/>
    </source>
</evidence>
<dbReference type="OrthoDB" id="10428102at2759"/>
<organism evidence="1">
    <name type="scientific">Cryptococcus bacillisporus CA1280</name>
    <dbReference type="NCBI Taxonomy" id="1296109"/>
    <lineage>
        <taxon>Eukaryota</taxon>
        <taxon>Fungi</taxon>
        <taxon>Dikarya</taxon>
        <taxon>Basidiomycota</taxon>
        <taxon>Agaricomycotina</taxon>
        <taxon>Tremellomycetes</taxon>
        <taxon>Tremellales</taxon>
        <taxon>Cryptococcaceae</taxon>
        <taxon>Cryptococcus</taxon>
        <taxon>Cryptococcus gattii species complex</taxon>
    </lineage>
</organism>
<name>A0A0D0V9N3_CRYGA</name>
<dbReference type="EMBL" id="KN848006">
    <property type="protein sequence ID" value="KIR44256.1"/>
    <property type="molecule type" value="Genomic_DNA"/>
</dbReference>
<dbReference type="AlphaFoldDB" id="A0A0D0V9N3"/>
<reference evidence="1" key="1">
    <citation type="submission" date="2015-01" db="EMBL/GenBank/DDBJ databases">
        <title>The Genome Sequence of Cryptococcus gattii CA1280.</title>
        <authorList>
            <consortium name="The Broad Institute Genomics Platform"/>
            <person name="Cuomo C."/>
            <person name="Litvintseva A."/>
            <person name="Chen Y."/>
            <person name="Heitman J."/>
            <person name="Sun S."/>
            <person name="Springer D."/>
            <person name="Dromer F."/>
            <person name="Young S."/>
            <person name="Zeng Q."/>
            <person name="Gargeya S."/>
            <person name="Abouelleil A."/>
            <person name="Alvarado L."/>
            <person name="Chapman S.B."/>
            <person name="Gainer-Dewar J."/>
            <person name="Goldberg J."/>
            <person name="Griggs A."/>
            <person name="Gujja S."/>
            <person name="Hansen M."/>
            <person name="Howarth C."/>
            <person name="Imamovic A."/>
            <person name="Larimer J."/>
            <person name="Murphy C."/>
            <person name="Naylor J."/>
            <person name="Pearson M."/>
            <person name="Priest M."/>
            <person name="Roberts A."/>
            <person name="Saif S."/>
            <person name="Shea T."/>
            <person name="Sykes S."/>
            <person name="Wortman J."/>
            <person name="Nusbaum C."/>
            <person name="Birren B."/>
        </authorList>
    </citation>
    <scope>NUCLEOTIDE SEQUENCE [LARGE SCALE GENOMIC DNA]</scope>
    <source>
        <strain evidence="1">CA1280</strain>
    </source>
</reference>
<gene>
    <name evidence="1" type="ORF">I312_06545</name>
</gene>
<dbReference type="HOGENOM" id="CLU_3191300_0_0_1"/>